<dbReference type="EMBL" id="GBHO01031499">
    <property type="protein sequence ID" value="JAG12105.1"/>
    <property type="molecule type" value="Transcribed_RNA"/>
</dbReference>
<organism evidence="3">
    <name type="scientific">Lygus hesperus</name>
    <name type="common">Western plant bug</name>
    <dbReference type="NCBI Taxonomy" id="30085"/>
    <lineage>
        <taxon>Eukaryota</taxon>
        <taxon>Metazoa</taxon>
        <taxon>Ecdysozoa</taxon>
        <taxon>Arthropoda</taxon>
        <taxon>Hexapoda</taxon>
        <taxon>Insecta</taxon>
        <taxon>Pterygota</taxon>
        <taxon>Neoptera</taxon>
        <taxon>Paraneoptera</taxon>
        <taxon>Hemiptera</taxon>
        <taxon>Heteroptera</taxon>
        <taxon>Panheteroptera</taxon>
        <taxon>Cimicomorpha</taxon>
        <taxon>Miridae</taxon>
        <taxon>Mirini</taxon>
        <taxon>Lygus</taxon>
    </lineage>
</organism>
<evidence type="ECO:0000256" key="1">
    <source>
        <dbReference type="SAM" id="MobiDB-lite"/>
    </source>
</evidence>
<dbReference type="AlphaFoldDB" id="A0A0A9X4X3"/>
<feature type="compositionally biased region" description="Polar residues" evidence="1">
    <location>
        <begin position="319"/>
        <end position="329"/>
    </location>
</feature>
<name>A0A0A9X4X3_LYGHE</name>
<gene>
    <name evidence="3" type="primary">ssh4_1</name>
    <name evidence="3" type="ORF">CM83_58126</name>
</gene>
<feature type="region of interest" description="Disordered" evidence="1">
    <location>
        <begin position="283"/>
        <end position="329"/>
    </location>
</feature>
<keyword evidence="2" id="KW-0472">Membrane</keyword>
<evidence type="ECO:0000256" key="2">
    <source>
        <dbReference type="SAM" id="Phobius"/>
    </source>
</evidence>
<accession>A0A0A9X4X3</accession>
<feature type="compositionally biased region" description="Polar residues" evidence="1">
    <location>
        <begin position="237"/>
        <end position="248"/>
    </location>
</feature>
<evidence type="ECO:0000313" key="3">
    <source>
        <dbReference type="EMBL" id="JAG12105.1"/>
    </source>
</evidence>
<feature type="transmembrane region" description="Helical" evidence="2">
    <location>
        <begin position="48"/>
        <end position="66"/>
    </location>
</feature>
<protein>
    <submittedName>
        <fullName evidence="3">Protein ssh4</fullName>
    </submittedName>
</protein>
<keyword evidence="2" id="KW-1133">Transmembrane helix</keyword>
<keyword evidence="2" id="KW-0812">Transmembrane</keyword>
<feature type="transmembrane region" description="Helical" evidence="2">
    <location>
        <begin position="22"/>
        <end position="42"/>
    </location>
</feature>
<feature type="compositionally biased region" description="Basic and acidic residues" evidence="1">
    <location>
        <begin position="285"/>
        <end position="296"/>
    </location>
</feature>
<feature type="region of interest" description="Disordered" evidence="1">
    <location>
        <begin position="228"/>
        <end position="264"/>
    </location>
</feature>
<reference evidence="3" key="2">
    <citation type="submission" date="2014-07" db="EMBL/GenBank/DDBJ databases">
        <authorList>
            <person name="Hull J."/>
        </authorList>
    </citation>
    <scope>NUCLEOTIDE SEQUENCE</scope>
</reference>
<feature type="region of interest" description="Disordered" evidence="1">
    <location>
        <begin position="174"/>
        <end position="197"/>
    </location>
</feature>
<proteinExistence type="predicted"/>
<reference evidence="3" key="1">
    <citation type="journal article" date="2014" name="PLoS ONE">
        <title>Transcriptome-Based Identification of ABC Transporters in the Western Tarnished Plant Bug Lygus hesperus.</title>
        <authorList>
            <person name="Hull J.J."/>
            <person name="Chaney K."/>
            <person name="Geib S.M."/>
            <person name="Fabrick J.A."/>
            <person name="Brent C.S."/>
            <person name="Walsh D."/>
            <person name="Lavine L.C."/>
        </authorList>
    </citation>
    <scope>NUCLEOTIDE SEQUENCE</scope>
</reference>
<sequence length="329" mass="35934">MIGSIHFFSCSRANTIKAIKSWWSKLLALVVIVCYFVAVVMIHDQPYLWLTLTFAVILCLTTLACSRDDPIIAFRRGGPSPRASISEERERPLEIWVTDVPPTYSFVMANATPPPSYGSAIFKFPAVAAAAAEKLEKSEGLTNTSSTPMLRRVLDPSRFRSVSRQVSEIGRLSRQVSESGIGRLSRQSSINASEMDEATEDWESGIVIIVPPRLRRTISQNSDAFAATRAAEGNDSGAKQDTPETQPTEPAAQEVQSDREISSAVFTCSTDGTKRTVIVVNVTEYSDKTEDGEGVKSDSASTPTSKDIRIDVETESETETALPSRSENS</sequence>